<gene>
    <name evidence="2" type="ORF">HD599_002328</name>
</gene>
<dbReference type="SUPFAM" id="SSF54593">
    <property type="entry name" value="Glyoxalase/Bleomycin resistance protein/Dihydroxybiphenyl dioxygenase"/>
    <property type="match status" value="1"/>
</dbReference>
<dbReference type="InterPro" id="IPR029068">
    <property type="entry name" value="Glyas_Bleomycin-R_OHBP_Dase"/>
</dbReference>
<dbReference type="Gene3D" id="3.10.180.10">
    <property type="entry name" value="2,3-Dihydroxybiphenyl 1,2-Dioxygenase, domain 1"/>
    <property type="match status" value="1"/>
</dbReference>
<accession>A0A841AR07</accession>
<proteinExistence type="predicted"/>
<comment type="caution">
    <text evidence="2">The sequence shown here is derived from an EMBL/GenBank/DDBJ whole genome shotgun (WGS) entry which is preliminary data.</text>
</comment>
<organism evidence="2 3">
    <name type="scientific">Conyzicola lurida</name>
    <dbReference type="NCBI Taxonomy" id="1172621"/>
    <lineage>
        <taxon>Bacteria</taxon>
        <taxon>Bacillati</taxon>
        <taxon>Actinomycetota</taxon>
        <taxon>Actinomycetes</taxon>
        <taxon>Micrococcales</taxon>
        <taxon>Microbacteriaceae</taxon>
        <taxon>Conyzicola</taxon>
    </lineage>
</organism>
<sequence length="128" mass="12972">MTNPIVHFEIIGQRPDDLRRFYGELFGWVADTDSVVAPEISDAGEYGFIDHPADAGPGGIPGGIGGGAGRAAHTIFYVGVPDVAVALARAESLGGTVVLPISAKPGGGLVVAHFADPEGNVIGLAGPR</sequence>
<dbReference type="PROSITE" id="PS51819">
    <property type="entry name" value="VOC"/>
    <property type="match status" value="1"/>
</dbReference>
<dbReference type="GO" id="GO:0016829">
    <property type="term" value="F:lyase activity"/>
    <property type="evidence" value="ECO:0007669"/>
    <property type="project" value="UniProtKB-KW"/>
</dbReference>
<dbReference type="Proteomes" id="UP000536685">
    <property type="component" value="Unassembled WGS sequence"/>
</dbReference>
<evidence type="ECO:0000313" key="3">
    <source>
        <dbReference type="Proteomes" id="UP000536685"/>
    </source>
</evidence>
<keyword evidence="3" id="KW-1185">Reference proteome</keyword>
<protein>
    <submittedName>
        <fullName evidence="2">Putative enzyme related to lactoylglutathione lyase</fullName>
    </submittedName>
</protein>
<feature type="domain" description="VOC" evidence="1">
    <location>
        <begin position="4"/>
        <end position="127"/>
    </location>
</feature>
<keyword evidence="2" id="KW-0456">Lyase</keyword>
<reference evidence="2 3" key="1">
    <citation type="submission" date="2020-08" db="EMBL/GenBank/DDBJ databases">
        <title>Sequencing the genomes of 1000 actinobacteria strains.</title>
        <authorList>
            <person name="Klenk H.-P."/>
        </authorList>
    </citation>
    <scope>NUCLEOTIDE SEQUENCE [LARGE SCALE GENOMIC DNA]</scope>
    <source>
        <strain evidence="2 3">DSM 105784</strain>
    </source>
</reference>
<evidence type="ECO:0000259" key="1">
    <source>
        <dbReference type="PROSITE" id="PS51819"/>
    </source>
</evidence>
<dbReference type="AlphaFoldDB" id="A0A841AR07"/>
<evidence type="ECO:0000313" key="2">
    <source>
        <dbReference type="EMBL" id="MBB5844005.1"/>
    </source>
</evidence>
<dbReference type="EMBL" id="JACHMJ010000001">
    <property type="protein sequence ID" value="MBB5844005.1"/>
    <property type="molecule type" value="Genomic_DNA"/>
</dbReference>
<dbReference type="Pfam" id="PF00903">
    <property type="entry name" value="Glyoxalase"/>
    <property type="match status" value="1"/>
</dbReference>
<dbReference type="InterPro" id="IPR037523">
    <property type="entry name" value="VOC_core"/>
</dbReference>
<dbReference type="RefSeq" id="WP_184237743.1">
    <property type="nucleotide sequence ID" value="NZ_JACHMJ010000001.1"/>
</dbReference>
<name>A0A841AR07_9MICO</name>
<dbReference type="InterPro" id="IPR004360">
    <property type="entry name" value="Glyas_Fos-R_dOase_dom"/>
</dbReference>